<proteinExistence type="predicted"/>
<comment type="caution">
    <text evidence="1">The sequence shown here is derived from an EMBL/GenBank/DDBJ whole genome shotgun (WGS) entry which is preliminary data.</text>
</comment>
<dbReference type="InterPro" id="IPR011990">
    <property type="entry name" value="TPR-like_helical_dom_sf"/>
</dbReference>
<evidence type="ECO:0000313" key="2">
    <source>
        <dbReference type="Proteomes" id="UP000620124"/>
    </source>
</evidence>
<dbReference type="SUPFAM" id="SSF48452">
    <property type="entry name" value="TPR-like"/>
    <property type="match status" value="1"/>
</dbReference>
<dbReference type="Proteomes" id="UP000620124">
    <property type="component" value="Unassembled WGS sequence"/>
</dbReference>
<gene>
    <name evidence="1" type="ORF">MVEN_01791100</name>
</gene>
<dbReference type="EMBL" id="JACAZI010000017">
    <property type="protein sequence ID" value="KAF7342038.1"/>
    <property type="molecule type" value="Genomic_DNA"/>
</dbReference>
<reference evidence="1" key="1">
    <citation type="submission" date="2020-05" db="EMBL/GenBank/DDBJ databases">
        <title>Mycena genomes resolve the evolution of fungal bioluminescence.</title>
        <authorList>
            <person name="Tsai I.J."/>
        </authorList>
    </citation>
    <scope>NUCLEOTIDE SEQUENCE</scope>
    <source>
        <strain evidence="1">CCC161011</strain>
    </source>
</reference>
<name>A0A8H6XIW0_9AGAR</name>
<sequence>MPGIPTLTFARFGTIPVLAQNVPMLFHVFSSTDQRAFIDKLQAFRAEVETKGDDAEFLKGMGGITATQPDFASAKAALLDSCNWQLSMCFRYSTPTRIAEAVPYLEEAIAYHTRQHPGKVDDTPEMYLGVALHKQPGQEEAAIAHFRAAYDSSPEIGMQHNTQLWSRACFSRLLRRLGKIEEAKEQEDEIRDWLHWHPYGMPPSEFRALVTDPEHEGTNYILEHPSVQNMFSNMVEIAPGMVMHFG</sequence>
<dbReference type="AlphaFoldDB" id="A0A8H6XIW0"/>
<organism evidence="1 2">
    <name type="scientific">Mycena venus</name>
    <dbReference type="NCBI Taxonomy" id="2733690"/>
    <lineage>
        <taxon>Eukaryota</taxon>
        <taxon>Fungi</taxon>
        <taxon>Dikarya</taxon>
        <taxon>Basidiomycota</taxon>
        <taxon>Agaricomycotina</taxon>
        <taxon>Agaricomycetes</taxon>
        <taxon>Agaricomycetidae</taxon>
        <taxon>Agaricales</taxon>
        <taxon>Marasmiineae</taxon>
        <taxon>Mycenaceae</taxon>
        <taxon>Mycena</taxon>
    </lineage>
</organism>
<keyword evidence="2" id="KW-1185">Reference proteome</keyword>
<dbReference type="OrthoDB" id="5395091at2759"/>
<evidence type="ECO:0000313" key="1">
    <source>
        <dbReference type="EMBL" id="KAF7342038.1"/>
    </source>
</evidence>
<accession>A0A8H6XIW0</accession>
<dbReference type="Gene3D" id="1.25.40.10">
    <property type="entry name" value="Tetratricopeptide repeat domain"/>
    <property type="match status" value="1"/>
</dbReference>
<protein>
    <submittedName>
        <fullName evidence="1">Uncharacterized protein</fullName>
    </submittedName>
</protein>